<dbReference type="InterPro" id="IPR050264">
    <property type="entry name" value="Bact_CCA-adding_enz_type3_sf"/>
</dbReference>
<dbReference type="Proteomes" id="UP000285625">
    <property type="component" value="Unassembled WGS sequence"/>
</dbReference>
<dbReference type="InterPro" id="IPR032828">
    <property type="entry name" value="PolyA_RNA-bd"/>
</dbReference>
<feature type="binding site" evidence="11">
    <location>
        <position position="31"/>
    </location>
    <ligand>
        <name>ATP</name>
        <dbReference type="ChEBI" id="CHEBI:30616"/>
    </ligand>
</feature>
<dbReference type="STRING" id="1284.SHYC_07245"/>
<comment type="cofactor">
    <cofactor evidence="1 11">
        <name>Mg(2+)</name>
        <dbReference type="ChEBI" id="CHEBI:18420"/>
    </cofactor>
</comment>
<dbReference type="GO" id="GO:0001680">
    <property type="term" value="P:tRNA 3'-terminal CCA addition"/>
    <property type="evidence" value="ECO:0007669"/>
    <property type="project" value="UniProtKB-UniRule"/>
</dbReference>
<dbReference type="InterPro" id="IPR023068">
    <property type="entry name" value="CCA-adding_enz_firmicutes"/>
</dbReference>
<feature type="binding site" evidence="11">
    <location>
        <position position="155"/>
    </location>
    <ligand>
        <name>ATP</name>
        <dbReference type="ChEBI" id="CHEBI:30616"/>
    </ligand>
</feature>
<dbReference type="InterPro" id="IPR043519">
    <property type="entry name" value="NT_sf"/>
</dbReference>
<dbReference type="RefSeq" id="WP_119635557.1">
    <property type="nucleotide sequence ID" value="NZ_CP170218.1"/>
</dbReference>
<dbReference type="HAMAP" id="MF_01263">
    <property type="entry name" value="CCA_bact_type3"/>
    <property type="match status" value="1"/>
</dbReference>
<organism evidence="15 16">
    <name type="scientific">Staphylococcus hyicus</name>
    <dbReference type="NCBI Taxonomy" id="1284"/>
    <lineage>
        <taxon>Bacteria</taxon>
        <taxon>Bacillati</taxon>
        <taxon>Bacillota</taxon>
        <taxon>Bacilli</taxon>
        <taxon>Bacillales</taxon>
        <taxon>Staphylococcaceae</taxon>
        <taxon>Staphylococcus</taxon>
    </lineage>
</organism>
<evidence type="ECO:0000256" key="1">
    <source>
        <dbReference type="ARBA" id="ARBA00001946"/>
    </source>
</evidence>
<dbReference type="GO" id="GO:0000287">
    <property type="term" value="F:magnesium ion binding"/>
    <property type="evidence" value="ECO:0007669"/>
    <property type="project" value="UniProtKB-UniRule"/>
</dbReference>
<dbReference type="Pfam" id="PF12627">
    <property type="entry name" value="PolyA_pol_RNAbd"/>
    <property type="match status" value="1"/>
</dbReference>
<keyword evidence="8 11" id="KW-0067">ATP-binding</keyword>
<dbReference type="Pfam" id="PF13735">
    <property type="entry name" value="tRNA_NucTran2_2"/>
    <property type="match status" value="1"/>
</dbReference>
<feature type="binding site" evidence="11">
    <location>
        <position position="28"/>
    </location>
    <ligand>
        <name>CTP</name>
        <dbReference type="ChEBI" id="CHEBI:37563"/>
    </ligand>
</feature>
<feature type="binding site" evidence="11">
    <location>
        <position position="112"/>
    </location>
    <ligand>
        <name>ATP</name>
        <dbReference type="ChEBI" id="CHEBI:30616"/>
    </ligand>
</feature>
<evidence type="ECO:0000256" key="6">
    <source>
        <dbReference type="ARBA" id="ARBA00022741"/>
    </source>
</evidence>
<dbReference type="SUPFAM" id="SSF81301">
    <property type="entry name" value="Nucleotidyltransferase"/>
    <property type="match status" value="1"/>
</dbReference>
<dbReference type="InterPro" id="IPR032810">
    <property type="entry name" value="CCA-adding_enz_C"/>
</dbReference>
<keyword evidence="5 11" id="KW-0479">Metal-binding</keyword>
<feature type="binding site" evidence="11">
    <location>
        <position position="43"/>
    </location>
    <ligand>
        <name>Mg(2+)</name>
        <dbReference type="ChEBI" id="CHEBI:18420"/>
    </ligand>
</feature>
<dbReference type="Gene3D" id="1.10.3090.10">
    <property type="entry name" value="cca-adding enzyme, domain 2"/>
    <property type="match status" value="1"/>
</dbReference>
<comment type="subunit">
    <text evidence="11">Homodimer.</text>
</comment>
<feature type="domain" description="Poly A polymerase head" evidence="12">
    <location>
        <begin position="23"/>
        <end position="143"/>
    </location>
</feature>
<comment type="function">
    <text evidence="11">Catalyzes the addition and repair of the essential 3'-terminal CCA sequence in tRNAs without using a nucleic acid template. Adds these three nucleotides in the order of C, C, and A to the tRNA nucleotide-73, using CTP and ATP as substrates and producing inorganic pyrophosphate. tRNA 3'-terminal CCA addition is required both for tRNA processing and repair. Also involved in tRNA surveillance by mediating tandem CCA addition to generate a CCACCA at the 3' terminus of unstable tRNAs. While stable tRNAs receive only 3'-terminal CCA, unstable tRNAs are marked with CCACCA and rapidly degraded.</text>
</comment>
<dbReference type="EC" id="2.7.7.72" evidence="11"/>
<comment type="similarity">
    <text evidence="11">Belongs to the tRNA nucleotidyltransferase/poly(A) polymerase family. Bacterial CCA-adding enzyme type 3 subfamily.</text>
</comment>
<dbReference type="PANTHER" id="PTHR46173:SF1">
    <property type="entry name" value="CCA TRNA NUCLEOTIDYLTRANSFERASE 1, MITOCHONDRIAL"/>
    <property type="match status" value="1"/>
</dbReference>
<evidence type="ECO:0000256" key="2">
    <source>
        <dbReference type="ARBA" id="ARBA00022679"/>
    </source>
</evidence>
<dbReference type="GO" id="GO:0000049">
    <property type="term" value="F:tRNA binding"/>
    <property type="evidence" value="ECO:0007669"/>
    <property type="project" value="UniProtKB-UniRule"/>
</dbReference>
<feature type="binding site" evidence="11">
    <location>
        <position position="161"/>
    </location>
    <ligand>
        <name>CTP</name>
        <dbReference type="ChEBI" id="CHEBI:37563"/>
    </ligand>
</feature>
<proteinExistence type="inferred from homology"/>
<keyword evidence="10 11" id="KW-0694">RNA-binding</keyword>
<dbReference type="Gene3D" id="1.10.246.80">
    <property type="match status" value="1"/>
</dbReference>
<dbReference type="Pfam" id="PF01743">
    <property type="entry name" value="PolyA_pol"/>
    <property type="match status" value="1"/>
</dbReference>
<dbReference type="GO" id="GO:0160016">
    <property type="term" value="F:CCACCA tRNA nucleotidyltransferase activity"/>
    <property type="evidence" value="ECO:0007669"/>
    <property type="project" value="RHEA"/>
</dbReference>
<evidence type="ECO:0000259" key="13">
    <source>
        <dbReference type="Pfam" id="PF12627"/>
    </source>
</evidence>
<comment type="catalytic activity">
    <reaction evidence="11">
        <text>a tRNA precursor + 2 CTP + ATP = a tRNA with a 3' CCA end + 3 diphosphate</text>
        <dbReference type="Rhea" id="RHEA:14433"/>
        <dbReference type="Rhea" id="RHEA-COMP:10465"/>
        <dbReference type="Rhea" id="RHEA-COMP:10468"/>
        <dbReference type="ChEBI" id="CHEBI:30616"/>
        <dbReference type="ChEBI" id="CHEBI:33019"/>
        <dbReference type="ChEBI" id="CHEBI:37563"/>
        <dbReference type="ChEBI" id="CHEBI:74896"/>
        <dbReference type="ChEBI" id="CHEBI:83071"/>
        <dbReference type="EC" id="2.7.7.72"/>
    </reaction>
</comment>
<protein>
    <recommendedName>
        <fullName evidence="11">CCA-adding enzyme</fullName>
        <ecNumber evidence="11">2.7.7.72</ecNumber>
    </recommendedName>
    <alternativeName>
        <fullName evidence="11">CCA tRNA nucleotidyltransferase</fullName>
    </alternativeName>
    <alternativeName>
        <fullName evidence="11">tRNA CCA-pyrophosphorylase</fullName>
    </alternativeName>
    <alternativeName>
        <fullName evidence="11">tRNA adenylyl-/cytidylyl- transferase</fullName>
    </alternativeName>
    <alternativeName>
        <fullName evidence="11">tRNA nucleotidyltransferase</fullName>
    </alternativeName>
    <alternativeName>
        <fullName evidence="11">tRNA-NT</fullName>
    </alternativeName>
</protein>
<keyword evidence="9 11" id="KW-0460">Magnesium</keyword>
<evidence type="ECO:0000256" key="11">
    <source>
        <dbReference type="HAMAP-Rule" id="MF_01263"/>
    </source>
</evidence>
<dbReference type="EMBL" id="QXVO01000023">
    <property type="protein sequence ID" value="RIO45262.1"/>
    <property type="molecule type" value="Genomic_DNA"/>
</dbReference>
<feature type="binding site" evidence="11">
    <location>
        <position position="155"/>
    </location>
    <ligand>
        <name>CTP</name>
        <dbReference type="ChEBI" id="CHEBI:37563"/>
    </ligand>
</feature>
<feature type="binding site" evidence="11">
    <location>
        <position position="158"/>
    </location>
    <ligand>
        <name>CTP</name>
        <dbReference type="ChEBI" id="CHEBI:37563"/>
    </ligand>
</feature>
<comment type="miscellaneous">
    <text evidence="11">A single active site specifically recognizes both ATP and CTP and is responsible for their addition.</text>
</comment>
<feature type="binding site" evidence="11">
    <location>
        <position position="158"/>
    </location>
    <ligand>
        <name>ATP</name>
        <dbReference type="ChEBI" id="CHEBI:30616"/>
    </ligand>
</feature>
<keyword evidence="7 11" id="KW-0692">RNA repair</keyword>
<evidence type="ECO:0000256" key="8">
    <source>
        <dbReference type="ARBA" id="ARBA00022840"/>
    </source>
</evidence>
<evidence type="ECO:0000256" key="5">
    <source>
        <dbReference type="ARBA" id="ARBA00022723"/>
    </source>
</evidence>
<evidence type="ECO:0000256" key="10">
    <source>
        <dbReference type="ARBA" id="ARBA00022884"/>
    </source>
</evidence>
<feature type="binding site" evidence="11">
    <location>
        <position position="28"/>
    </location>
    <ligand>
        <name>ATP</name>
        <dbReference type="ChEBI" id="CHEBI:30616"/>
    </ligand>
</feature>
<evidence type="ECO:0000256" key="4">
    <source>
        <dbReference type="ARBA" id="ARBA00022695"/>
    </source>
</evidence>
<dbReference type="CDD" id="cd05398">
    <property type="entry name" value="NT_ClassII-CCAase"/>
    <property type="match status" value="1"/>
</dbReference>
<keyword evidence="6 11" id="KW-0547">Nucleotide-binding</keyword>
<evidence type="ECO:0000256" key="3">
    <source>
        <dbReference type="ARBA" id="ARBA00022694"/>
    </source>
</evidence>
<feature type="binding site" evidence="11">
    <location>
        <position position="161"/>
    </location>
    <ligand>
        <name>ATP</name>
        <dbReference type="ChEBI" id="CHEBI:30616"/>
    </ligand>
</feature>
<name>A0A418JI19_STAHY</name>
<feature type="domain" description="CCA-adding enzyme C-terminal" evidence="14">
    <location>
        <begin position="250"/>
        <end position="394"/>
    </location>
</feature>
<sequence length="400" mass="46120">MAKNAFNKALPVMKHILEHGYEAYFVGGAVRDYYLQRDIHDIDIATSATPDEIEAIFNHTIPVGKEHGTINVVWDGDNYEITTFRTEGDYNDHRRPNHVKFVRSLYEDVARRDFTINAMALDTSFKLYDYFGGRHDLEQRLIRTVGDAQLRFSEDALRIIRGLRFQSQLSFNIATDTYEAMRNAAADIAYLSIERIMVEMEKLLKGEGIEKAFTAVKDLHLMAHIPYFNRFEWQHISLSQPISLSQFIALLHLIEGKKQHIRALKLSNQTLKEADTLYQAVQVLQDLHTKQELKIWLYDYGIHLAHTVLNLRTLFQNHGVTIPSPLFFNTTSIQTLYESLPIQSRKDIPIDGKVLMDIFEQPSGPWLKGALRSIECAVVTQKTQNKQSDIIEWVKLNVEV</sequence>
<dbReference type="SUPFAM" id="SSF81891">
    <property type="entry name" value="Poly A polymerase C-terminal region-like"/>
    <property type="match status" value="1"/>
</dbReference>
<evidence type="ECO:0000256" key="7">
    <source>
        <dbReference type="ARBA" id="ARBA00022800"/>
    </source>
</evidence>
<dbReference type="GO" id="GO:0042245">
    <property type="term" value="P:RNA repair"/>
    <property type="evidence" value="ECO:0007669"/>
    <property type="project" value="UniProtKB-KW"/>
</dbReference>
<dbReference type="Gene3D" id="3.30.460.10">
    <property type="entry name" value="Beta Polymerase, domain 2"/>
    <property type="match status" value="1"/>
</dbReference>
<gene>
    <name evidence="11" type="primary">cca</name>
    <name evidence="15" type="ORF">BUZ57_07975</name>
</gene>
<dbReference type="NCBIfam" id="NF009814">
    <property type="entry name" value="PRK13299.1"/>
    <property type="match status" value="1"/>
</dbReference>
<dbReference type="PANTHER" id="PTHR46173">
    <property type="entry name" value="CCA TRNA NUCLEOTIDYLTRANSFERASE 1, MITOCHONDRIAL"/>
    <property type="match status" value="1"/>
</dbReference>
<reference evidence="15 16" key="1">
    <citation type="journal article" date="2016" name="Front. Microbiol.">
        <title>Comprehensive Phylogenetic Analysis of Bovine Non-aureus Staphylococci Species Based on Whole-Genome Sequencing.</title>
        <authorList>
            <person name="Naushad S."/>
            <person name="Barkema H.W."/>
            <person name="Luby C."/>
            <person name="Condas L.A."/>
            <person name="Nobrega D.B."/>
            <person name="Carson D.A."/>
            <person name="De Buck J."/>
        </authorList>
    </citation>
    <scope>NUCLEOTIDE SEQUENCE [LARGE SCALE GENOMIC DNA]</scope>
    <source>
        <strain evidence="15 16">SNUC 5959</strain>
    </source>
</reference>
<keyword evidence="3 11" id="KW-0819">tRNA processing</keyword>
<feature type="binding site" evidence="11">
    <location>
        <position position="164"/>
    </location>
    <ligand>
        <name>ATP</name>
        <dbReference type="ChEBI" id="CHEBI:30616"/>
    </ligand>
</feature>
<feature type="binding site" evidence="11">
    <location>
        <position position="112"/>
    </location>
    <ligand>
        <name>CTP</name>
        <dbReference type="ChEBI" id="CHEBI:37563"/>
    </ligand>
</feature>
<dbReference type="AlphaFoldDB" id="A0A418JI19"/>
<comment type="catalytic activity">
    <reaction evidence="11">
        <text>a tRNA with a 3' CCA end + 2 CTP + ATP = a tRNA with a 3' CCACCA end + 3 diphosphate</text>
        <dbReference type="Rhea" id="RHEA:76235"/>
        <dbReference type="Rhea" id="RHEA-COMP:10468"/>
        <dbReference type="Rhea" id="RHEA-COMP:18655"/>
        <dbReference type="ChEBI" id="CHEBI:30616"/>
        <dbReference type="ChEBI" id="CHEBI:33019"/>
        <dbReference type="ChEBI" id="CHEBI:37563"/>
        <dbReference type="ChEBI" id="CHEBI:83071"/>
        <dbReference type="ChEBI" id="CHEBI:195187"/>
    </reaction>
</comment>
<feature type="domain" description="tRNA nucleotidyltransferase/poly(A) polymerase RNA and SrmB- binding" evidence="13">
    <location>
        <begin position="171"/>
        <end position="229"/>
    </location>
</feature>
<evidence type="ECO:0000313" key="15">
    <source>
        <dbReference type="EMBL" id="RIO45262.1"/>
    </source>
</evidence>
<evidence type="ECO:0000259" key="14">
    <source>
        <dbReference type="Pfam" id="PF13735"/>
    </source>
</evidence>
<evidence type="ECO:0000259" key="12">
    <source>
        <dbReference type="Pfam" id="PF01743"/>
    </source>
</evidence>
<keyword evidence="2 11" id="KW-0808">Transferase</keyword>
<dbReference type="GO" id="GO:0005524">
    <property type="term" value="F:ATP binding"/>
    <property type="evidence" value="ECO:0007669"/>
    <property type="project" value="UniProtKB-UniRule"/>
</dbReference>
<dbReference type="GO" id="GO:0004810">
    <property type="term" value="F:CCA tRNA nucleotidyltransferase activity"/>
    <property type="evidence" value="ECO:0007669"/>
    <property type="project" value="UniProtKB-UniRule"/>
</dbReference>
<keyword evidence="4 11" id="KW-0548">Nucleotidyltransferase</keyword>
<accession>A0A418JI19</accession>
<feature type="binding site" evidence="11">
    <location>
        <position position="31"/>
    </location>
    <ligand>
        <name>CTP</name>
        <dbReference type="ChEBI" id="CHEBI:37563"/>
    </ligand>
</feature>
<dbReference type="InterPro" id="IPR002646">
    <property type="entry name" value="PolA_pol_head_dom"/>
</dbReference>
<feature type="binding site" evidence="11">
    <location>
        <position position="41"/>
    </location>
    <ligand>
        <name>Mg(2+)</name>
        <dbReference type="ChEBI" id="CHEBI:18420"/>
    </ligand>
</feature>
<feature type="binding site" evidence="11">
    <location>
        <position position="164"/>
    </location>
    <ligand>
        <name>CTP</name>
        <dbReference type="ChEBI" id="CHEBI:37563"/>
    </ligand>
</feature>
<comment type="caution">
    <text evidence="15">The sequence shown here is derived from an EMBL/GenBank/DDBJ whole genome shotgun (WGS) entry which is preliminary data.</text>
</comment>
<evidence type="ECO:0000313" key="16">
    <source>
        <dbReference type="Proteomes" id="UP000285625"/>
    </source>
</evidence>
<evidence type="ECO:0000256" key="9">
    <source>
        <dbReference type="ARBA" id="ARBA00022842"/>
    </source>
</evidence>